<sequence>MTPSSLKLALLATTLIAAAPAANAATLIGLTADNHLVHIDTVTRRATAPVMVHGADGMLLGIDLRPSNGMLYGITTNSQIVTINAMTGMATPVARLSEPFVGGGRSIVDFNPVADRIRLMGMNGTNFRIHPETGAVTRDGSVKYAAGTAWSETMPRVTAGAYTNSVAGTTSTGLYTIDTMLGQLNMQNPPNDGVQIARGRIGDGLPAGIAFDILTEGTVNTPYLLAGGALHTVNLENGAPTMLGMVMNLPASEITDIAAMR</sequence>
<dbReference type="RefSeq" id="WP_111397176.1">
    <property type="nucleotide sequence ID" value="NZ_QKYU01000005.1"/>
</dbReference>
<dbReference type="EMBL" id="QKYU01000005">
    <property type="protein sequence ID" value="PZW48289.1"/>
    <property type="molecule type" value="Genomic_DNA"/>
</dbReference>
<feature type="chain" id="PRO_5016017070" evidence="1">
    <location>
        <begin position="25"/>
        <end position="261"/>
    </location>
</feature>
<dbReference type="AlphaFoldDB" id="A0A2W7KJS0"/>
<gene>
    <name evidence="3" type="ORF">C8P66_10536</name>
</gene>
<feature type="signal peptide" evidence="1">
    <location>
        <begin position="1"/>
        <end position="24"/>
    </location>
</feature>
<keyword evidence="4" id="KW-1185">Reference proteome</keyword>
<dbReference type="OrthoDB" id="531718at2"/>
<keyword evidence="1" id="KW-0732">Signal</keyword>
<evidence type="ECO:0000313" key="4">
    <source>
        <dbReference type="Proteomes" id="UP000249688"/>
    </source>
</evidence>
<comment type="caution">
    <text evidence="3">The sequence shown here is derived from an EMBL/GenBank/DDBJ whole genome shotgun (WGS) entry which is preliminary data.</text>
</comment>
<dbReference type="SUPFAM" id="SSF63825">
    <property type="entry name" value="YWTD domain"/>
    <property type="match status" value="1"/>
</dbReference>
<protein>
    <submittedName>
        <fullName evidence="3">Uncharacterized protein DUF4394</fullName>
    </submittedName>
</protein>
<feature type="domain" description="DUF4394" evidence="2">
    <location>
        <begin position="36"/>
        <end position="258"/>
    </location>
</feature>
<evidence type="ECO:0000259" key="2">
    <source>
        <dbReference type="Pfam" id="PF14339"/>
    </source>
</evidence>
<name>A0A2W7KJS0_9PROT</name>
<dbReference type="Pfam" id="PF14339">
    <property type="entry name" value="DUF4394"/>
    <property type="match status" value="1"/>
</dbReference>
<reference evidence="3 4" key="1">
    <citation type="submission" date="2018-06" db="EMBL/GenBank/DDBJ databases">
        <title>Genomic Encyclopedia of Archaeal and Bacterial Type Strains, Phase II (KMG-II): from individual species to whole genera.</title>
        <authorList>
            <person name="Goeker M."/>
        </authorList>
    </citation>
    <scope>NUCLEOTIDE SEQUENCE [LARGE SCALE GENOMIC DNA]</scope>
    <source>
        <strain evidence="3 4">DSM 24525</strain>
    </source>
</reference>
<evidence type="ECO:0000313" key="3">
    <source>
        <dbReference type="EMBL" id="PZW48289.1"/>
    </source>
</evidence>
<dbReference type="InterPro" id="IPR025507">
    <property type="entry name" value="DUF4394"/>
</dbReference>
<organism evidence="3 4">
    <name type="scientific">Humitalea rosea</name>
    <dbReference type="NCBI Taxonomy" id="990373"/>
    <lineage>
        <taxon>Bacteria</taxon>
        <taxon>Pseudomonadati</taxon>
        <taxon>Pseudomonadota</taxon>
        <taxon>Alphaproteobacteria</taxon>
        <taxon>Acetobacterales</taxon>
        <taxon>Roseomonadaceae</taxon>
        <taxon>Humitalea</taxon>
    </lineage>
</organism>
<accession>A0A2W7KJS0</accession>
<evidence type="ECO:0000256" key="1">
    <source>
        <dbReference type="SAM" id="SignalP"/>
    </source>
</evidence>
<dbReference type="Proteomes" id="UP000249688">
    <property type="component" value="Unassembled WGS sequence"/>
</dbReference>
<proteinExistence type="predicted"/>